<gene>
    <name evidence="2" type="ORF">N791_13625</name>
</gene>
<evidence type="ECO:0000313" key="2">
    <source>
        <dbReference type="EMBL" id="KGO98734.1"/>
    </source>
</evidence>
<name>A0A0A0M8Z6_9GAMM</name>
<dbReference type="STRING" id="1385515.GCA_000423325_00974"/>
<dbReference type="Pfam" id="PF16823">
    <property type="entry name" value="tPilZ"/>
    <property type="match status" value="1"/>
</dbReference>
<evidence type="ECO:0000313" key="3">
    <source>
        <dbReference type="Proteomes" id="UP000030003"/>
    </source>
</evidence>
<keyword evidence="3" id="KW-1185">Reference proteome</keyword>
<accession>A0A0A0M8Z6</accession>
<sequence>MNGHAGRESVFGDALACGELRPAAFVAGTGDAEADRLACLRSEALLRAIAVVEDSHGREEPEERGLHDLAVQRIEAKLDLLSALVASLVNRQVGSDPVRPLEWSAHGACLVLPEAPTAAPGQPGMLRVRPCDWLPETLELPATVVGVDHDGDGHQLWLRFIHHSPALTAALERHLFRIHRRAVAESRRPR</sequence>
<proteinExistence type="predicted"/>
<dbReference type="AlphaFoldDB" id="A0A0A0M8Z6"/>
<organism evidence="2 3">
    <name type="scientific">Lysobacter defluvii IMMIB APB-9 = DSM 18482</name>
    <dbReference type="NCBI Taxonomy" id="1385515"/>
    <lineage>
        <taxon>Bacteria</taxon>
        <taxon>Pseudomonadati</taxon>
        <taxon>Pseudomonadota</taxon>
        <taxon>Gammaproteobacteria</taxon>
        <taxon>Lysobacterales</taxon>
        <taxon>Lysobacteraceae</taxon>
        <taxon>Novilysobacter</taxon>
    </lineage>
</organism>
<protein>
    <recommendedName>
        <fullName evidence="1">Cyclic di-GMP receptor atypical PilZ domain-containing protein</fullName>
    </recommendedName>
</protein>
<dbReference type="OrthoDB" id="9151696at2"/>
<dbReference type="GO" id="GO:0035438">
    <property type="term" value="F:cyclic-di-GMP binding"/>
    <property type="evidence" value="ECO:0007669"/>
    <property type="project" value="InterPro"/>
</dbReference>
<reference evidence="2 3" key="1">
    <citation type="submission" date="2013-08" db="EMBL/GenBank/DDBJ databases">
        <title>Genomic analysis of Lysobacter defluvii.</title>
        <authorList>
            <person name="Wang Q."/>
            <person name="Wang G."/>
        </authorList>
    </citation>
    <scope>NUCLEOTIDE SEQUENCE [LARGE SCALE GENOMIC DNA]</scope>
    <source>
        <strain evidence="2 3">IMMIB APB-9</strain>
    </source>
</reference>
<evidence type="ECO:0000259" key="1">
    <source>
        <dbReference type="Pfam" id="PF16823"/>
    </source>
</evidence>
<feature type="domain" description="Cyclic di-GMP receptor atypical PilZ" evidence="1">
    <location>
        <begin position="46"/>
        <end position="188"/>
    </location>
</feature>
<dbReference type="RefSeq" id="WP_027069428.1">
    <property type="nucleotide sequence ID" value="NZ_AUHT01000006.1"/>
</dbReference>
<comment type="caution">
    <text evidence="2">The sequence shown here is derived from an EMBL/GenBank/DDBJ whole genome shotgun (WGS) entry which is preliminary data.</text>
</comment>
<dbReference type="InterPro" id="IPR031800">
    <property type="entry name" value="PilZ_atypical"/>
</dbReference>
<dbReference type="EMBL" id="AVBH01000054">
    <property type="protein sequence ID" value="KGO98734.1"/>
    <property type="molecule type" value="Genomic_DNA"/>
</dbReference>
<dbReference type="eggNOG" id="ENOG5033CX7">
    <property type="taxonomic scope" value="Bacteria"/>
</dbReference>
<dbReference type="Proteomes" id="UP000030003">
    <property type="component" value="Unassembled WGS sequence"/>
</dbReference>